<evidence type="ECO:0000256" key="1">
    <source>
        <dbReference type="SAM" id="MobiDB-lite"/>
    </source>
</evidence>
<reference evidence="2 3" key="1">
    <citation type="submission" date="2024-04" db="EMBL/GenBank/DDBJ databases">
        <authorList>
            <person name="Fracassetti M."/>
        </authorList>
    </citation>
    <scope>NUCLEOTIDE SEQUENCE [LARGE SCALE GENOMIC DNA]</scope>
</reference>
<gene>
    <name evidence="2" type="ORF">LTRI10_LOCUS47446</name>
</gene>
<feature type="region of interest" description="Disordered" evidence="1">
    <location>
        <begin position="72"/>
        <end position="106"/>
    </location>
</feature>
<organism evidence="2 3">
    <name type="scientific">Linum trigynum</name>
    <dbReference type="NCBI Taxonomy" id="586398"/>
    <lineage>
        <taxon>Eukaryota</taxon>
        <taxon>Viridiplantae</taxon>
        <taxon>Streptophyta</taxon>
        <taxon>Embryophyta</taxon>
        <taxon>Tracheophyta</taxon>
        <taxon>Spermatophyta</taxon>
        <taxon>Magnoliopsida</taxon>
        <taxon>eudicotyledons</taxon>
        <taxon>Gunneridae</taxon>
        <taxon>Pentapetalae</taxon>
        <taxon>rosids</taxon>
        <taxon>fabids</taxon>
        <taxon>Malpighiales</taxon>
        <taxon>Linaceae</taxon>
        <taxon>Linum</taxon>
    </lineage>
</organism>
<feature type="compositionally biased region" description="Basic and acidic residues" evidence="1">
    <location>
        <begin position="72"/>
        <end position="85"/>
    </location>
</feature>
<keyword evidence="3" id="KW-1185">Reference proteome</keyword>
<protein>
    <submittedName>
        <fullName evidence="2">Uncharacterized protein</fullName>
    </submittedName>
</protein>
<dbReference type="AlphaFoldDB" id="A0AAV2GDN8"/>
<sequence>MWRLPNLPRLRWDSEAINASLQSLEVQIEKLGSANRKPSQTVANPKDHAGVNAIQVGSGKVTLGVAAKEVIEKVDPNPKDGEKGPSRRKRKAARKASPTQPPVVEY</sequence>
<evidence type="ECO:0000313" key="2">
    <source>
        <dbReference type="EMBL" id="CAL1407800.1"/>
    </source>
</evidence>
<accession>A0AAV2GDN8</accession>
<evidence type="ECO:0000313" key="3">
    <source>
        <dbReference type="Proteomes" id="UP001497516"/>
    </source>
</evidence>
<name>A0AAV2GDN8_9ROSI</name>
<proteinExistence type="predicted"/>
<dbReference type="Proteomes" id="UP001497516">
    <property type="component" value="Chromosome 8"/>
</dbReference>
<dbReference type="EMBL" id="OZ034821">
    <property type="protein sequence ID" value="CAL1407800.1"/>
    <property type="molecule type" value="Genomic_DNA"/>
</dbReference>